<reference evidence="5" key="1">
    <citation type="submission" date="2006-10" db="EMBL/GenBank/DDBJ databases">
        <authorList>
            <person name="Amadeo P."/>
            <person name="Zhao Q."/>
            <person name="Wortman J."/>
            <person name="Fraser-Liggett C."/>
            <person name="Carlton J."/>
        </authorList>
    </citation>
    <scope>NUCLEOTIDE SEQUENCE</scope>
    <source>
        <strain evidence="5">G3</strain>
    </source>
</reference>
<dbReference type="Proteomes" id="UP000001542">
    <property type="component" value="Unassembled WGS sequence"/>
</dbReference>
<feature type="domain" description="DUF3447" evidence="4">
    <location>
        <begin position="223"/>
        <end position="277"/>
    </location>
</feature>
<dbReference type="Pfam" id="PF12796">
    <property type="entry name" value="Ank_2"/>
    <property type="match status" value="1"/>
</dbReference>
<dbReference type="PROSITE" id="PS50088">
    <property type="entry name" value="ANK_REPEAT"/>
    <property type="match status" value="2"/>
</dbReference>
<proteinExistence type="predicted"/>
<dbReference type="Pfam" id="PF11929">
    <property type="entry name" value="DUF3447"/>
    <property type="match status" value="1"/>
</dbReference>
<dbReference type="SMR" id="A2DAI5"/>
<evidence type="ECO:0000313" key="5">
    <source>
        <dbReference type="EMBL" id="EAY22488.1"/>
    </source>
</evidence>
<evidence type="ECO:0000256" key="1">
    <source>
        <dbReference type="ARBA" id="ARBA00022737"/>
    </source>
</evidence>
<dbReference type="EMBL" id="DS113183">
    <property type="protein sequence ID" value="EAY22488.1"/>
    <property type="molecule type" value="Genomic_DNA"/>
</dbReference>
<keyword evidence="2 3" id="KW-0040">ANK repeat</keyword>
<dbReference type="PANTHER" id="PTHR24171">
    <property type="entry name" value="ANKYRIN REPEAT DOMAIN-CONTAINING PROTEIN 39-RELATED"/>
    <property type="match status" value="1"/>
</dbReference>
<dbReference type="VEuPathDB" id="TrichDB:TVAGG3_0811140"/>
<dbReference type="SMART" id="SM00248">
    <property type="entry name" value="ANK"/>
    <property type="match status" value="5"/>
</dbReference>
<protein>
    <recommendedName>
        <fullName evidence="4">DUF3447 domain-containing protein</fullName>
    </recommendedName>
</protein>
<evidence type="ECO:0000259" key="4">
    <source>
        <dbReference type="Pfam" id="PF11929"/>
    </source>
</evidence>
<name>A2DAI5_TRIV3</name>
<dbReference type="InParanoid" id="A2DAI5"/>
<dbReference type="VEuPathDB" id="TrichDB:TVAG_035110"/>
<organism evidence="5 6">
    <name type="scientific">Trichomonas vaginalis (strain ATCC PRA-98 / G3)</name>
    <dbReference type="NCBI Taxonomy" id="412133"/>
    <lineage>
        <taxon>Eukaryota</taxon>
        <taxon>Metamonada</taxon>
        <taxon>Parabasalia</taxon>
        <taxon>Trichomonadida</taxon>
        <taxon>Trichomonadidae</taxon>
        <taxon>Trichomonas</taxon>
    </lineage>
</organism>
<sequence length="450" mass="51258">METLPSILSEIELPQWYEDFEVVRSTLLNINEDEIEYTQEMIEQSAIYYSHQKLIAELIVYISSIREQNQKQLAQLVYLLSQNNNIFKNQILELSTGVFLRQLYLNQVFSLENIKEKLETDPSQKIYFAPELDLHDNDESTLLFDQKVSLSELAENNWQLFNEIIENHCQRNSIEHALRNDDNQYFFELTSNINFVATSELLAKAAFYGSENVFRFLLVSGAQITEAVTISAVKGGCAAIIRLCLQNNGNFEKCLKAAAEYHRDDIFDWIYENMDTKELPVNEFIGFMNPRAVLHAIFRGVDPNEFAKYKTTCLHDAVKNDDDLLALTLIKNGASPDAKDINGMTPLHYAHSRKIVKILIDAGADIEARDNSGATPLFAAVLRNENVVIRALYDFGANINATNFTKKTPYMLAKEWKNSNAADFLAHLGCSVAIKTEKKNNSSRGYYLLL</sequence>
<gene>
    <name evidence="5" type="ORF">TVAG_035110</name>
</gene>
<dbReference type="PROSITE" id="PS50297">
    <property type="entry name" value="ANK_REP_REGION"/>
    <property type="match status" value="2"/>
</dbReference>
<dbReference type="AlphaFoldDB" id="A2DAI5"/>
<evidence type="ECO:0000313" key="6">
    <source>
        <dbReference type="Proteomes" id="UP000001542"/>
    </source>
</evidence>
<evidence type="ECO:0000256" key="3">
    <source>
        <dbReference type="PROSITE-ProRule" id="PRU00023"/>
    </source>
</evidence>
<dbReference type="InterPro" id="IPR036770">
    <property type="entry name" value="Ankyrin_rpt-contain_sf"/>
</dbReference>
<dbReference type="eggNOG" id="KOG4177">
    <property type="taxonomic scope" value="Eukaryota"/>
</dbReference>
<dbReference type="OrthoDB" id="3200163at2759"/>
<reference evidence="5" key="2">
    <citation type="journal article" date="2007" name="Science">
        <title>Draft genome sequence of the sexually transmitted pathogen Trichomonas vaginalis.</title>
        <authorList>
            <person name="Carlton J.M."/>
            <person name="Hirt R.P."/>
            <person name="Silva J.C."/>
            <person name="Delcher A.L."/>
            <person name="Schatz M."/>
            <person name="Zhao Q."/>
            <person name="Wortman J.R."/>
            <person name="Bidwell S.L."/>
            <person name="Alsmark U.C.M."/>
            <person name="Besteiro S."/>
            <person name="Sicheritz-Ponten T."/>
            <person name="Noel C.J."/>
            <person name="Dacks J.B."/>
            <person name="Foster P.G."/>
            <person name="Simillion C."/>
            <person name="Van de Peer Y."/>
            <person name="Miranda-Saavedra D."/>
            <person name="Barton G.J."/>
            <person name="Westrop G.D."/>
            <person name="Mueller S."/>
            <person name="Dessi D."/>
            <person name="Fiori P.L."/>
            <person name="Ren Q."/>
            <person name="Paulsen I."/>
            <person name="Zhang H."/>
            <person name="Bastida-Corcuera F.D."/>
            <person name="Simoes-Barbosa A."/>
            <person name="Brown M.T."/>
            <person name="Hayes R.D."/>
            <person name="Mukherjee M."/>
            <person name="Okumura C.Y."/>
            <person name="Schneider R."/>
            <person name="Smith A.J."/>
            <person name="Vanacova S."/>
            <person name="Villalvazo M."/>
            <person name="Haas B.J."/>
            <person name="Pertea M."/>
            <person name="Feldblyum T.V."/>
            <person name="Utterback T.R."/>
            <person name="Shu C.L."/>
            <person name="Osoegawa K."/>
            <person name="de Jong P.J."/>
            <person name="Hrdy I."/>
            <person name="Horvathova L."/>
            <person name="Zubacova Z."/>
            <person name="Dolezal P."/>
            <person name="Malik S.B."/>
            <person name="Logsdon J.M. Jr."/>
            <person name="Henze K."/>
            <person name="Gupta A."/>
            <person name="Wang C.C."/>
            <person name="Dunne R.L."/>
            <person name="Upcroft J.A."/>
            <person name="Upcroft P."/>
            <person name="White O."/>
            <person name="Salzberg S.L."/>
            <person name="Tang P."/>
            <person name="Chiu C.-H."/>
            <person name="Lee Y.-S."/>
            <person name="Embley T.M."/>
            <person name="Coombs G.H."/>
            <person name="Mottram J.C."/>
            <person name="Tachezy J."/>
            <person name="Fraser-Liggett C.M."/>
            <person name="Johnson P.J."/>
        </authorList>
    </citation>
    <scope>NUCLEOTIDE SEQUENCE [LARGE SCALE GENOMIC DNA]</scope>
    <source>
        <strain evidence="5">G3</strain>
    </source>
</reference>
<dbReference type="InterPro" id="IPR002110">
    <property type="entry name" value="Ankyrin_rpt"/>
</dbReference>
<keyword evidence="6" id="KW-1185">Reference proteome</keyword>
<dbReference type="SUPFAM" id="SSF48403">
    <property type="entry name" value="Ankyrin repeat"/>
    <property type="match status" value="1"/>
</dbReference>
<dbReference type="RefSeq" id="XP_001583474.1">
    <property type="nucleotide sequence ID" value="XM_001583424.1"/>
</dbReference>
<feature type="repeat" description="ANK" evidence="3">
    <location>
        <begin position="342"/>
        <end position="371"/>
    </location>
</feature>
<evidence type="ECO:0000256" key="2">
    <source>
        <dbReference type="ARBA" id="ARBA00023043"/>
    </source>
</evidence>
<accession>A2DAI5</accession>
<dbReference type="InterPro" id="IPR020683">
    <property type="entry name" value="DUF3447"/>
</dbReference>
<dbReference type="Pfam" id="PF13637">
    <property type="entry name" value="Ank_4"/>
    <property type="match status" value="1"/>
</dbReference>
<dbReference type="Gene3D" id="1.25.40.20">
    <property type="entry name" value="Ankyrin repeat-containing domain"/>
    <property type="match status" value="1"/>
</dbReference>
<keyword evidence="1" id="KW-0677">Repeat</keyword>
<dbReference type="KEGG" id="tva:5468036"/>
<feature type="repeat" description="ANK" evidence="3">
    <location>
        <begin position="372"/>
        <end position="404"/>
    </location>
</feature>